<dbReference type="EMBL" id="FCNW02000013">
    <property type="protein sequence ID" value="SAL39821.1"/>
    <property type="molecule type" value="Genomic_DNA"/>
</dbReference>
<keyword evidence="4" id="KW-1185">Reference proteome</keyword>
<comment type="caution">
    <text evidence="3">The sequence shown here is derived from an EMBL/GenBank/DDBJ whole genome shotgun (WGS) entry which is preliminary data.</text>
</comment>
<keyword evidence="1" id="KW-0472">Membrane</keyword>
<gene>
    <name evidence="3" type="ORF">AWB65_03005</name>
</gene>
<dbReference type="Pfam" id="PF07811">
    <property type="entry name" value="TadE"/>
    <property type="match status" value="1"/>
</dbReference>
<sequence>MKMKPLLDRCRQDFLPRIARDSRGMSSIEFALVGPVVIFLTLGTVELALDMIVDASVQIAAQAASRVGLTTVDPASGTRADQAKRIVMAIVGRWQNIGGTVSISTLNYGTYSNVGTSNYQANMGNLGDVVSYNIAVTIPGFSGIPKLFGVKSMTFQRNYLVQNEK</sequence>
<dbReference type="RefSeq" id="WP_235007623.1">
    <property type="nucleotide sequence ID" value="NZ_FCNW02000013.1"/>
</dbReference>
<dbReference type="Proteomes" id="UP000054977">
    <property type="component" value="Unassembled WGS sequence"/>
</dbReference>
<dbReference type="InterPro" id="IPR012495">
    <property type="entry name" value="TadE-like_dom"/>
</dbReference>
<protein>
    <submittedName>
        <fullName evidence="3">TadE-like protein</fullName>
    </submittedName>
</protein>
<proteinExistence type="predicted"/>
<feature type="domain" description="TadE-like" evidence="2">
    <location>
        <begin position="24"/>
        <end position="66"/>
    </location>
</feature>
<reference evidence="3" key="1">
    <citation type="submission" date="2016-01" db="EMBL/GenBank/DDBJ databases">
        <authorList>
            <person name="Peeters C."/>
        </authorList>
    </citation>
    <scope>NUCLEOTIDE SEQUENCE [LARGE SCALE GENOMIC DNA]</scope>
    <source>
        <strain evidence="3">LMG 22934</strain>
    </source>
</reference>
<name>A0A158H6W0_9BURK</name>
<dbReference type="AlphaFoldDB" id="A0A158H6W0"/>
<feature type="transmembrane region" description="Helical" evidence="1">
    <location>
        <begin position="30"/>
        <end position="49"/>
    </location>
</feature>
<dbReference type="STRING" id="326474.AWB65_03005"/>
<accession>A0A158H6W0</accession>
<keyword evidence="1" id="KW-0812">Transmembrane</keyword>
<keyword evidence="1" id="KW-1133">Transmembrane helix</keyword>
<evidence type="ECO:0000313" key="3">
    <source>
        <dbReference type="EMBL" id="SAL39821.1"/>
    </source>
</evidence>
<evidence type="ECO:0000313" key="4">
    <source>
        <dbReference type="Proteomes" id="UP000054977"/>
    </source>
</evidence>
<evidence type="ECO:0000259" key="2">
    <source>
        <dbReference type="Pfam" id="PF07811"/>
    </source>
</evidence>
<organism evidence="3 4">
    <name type="scientific">Caballeronia humi</name>
    <dbReference type="NCBI Taxonomy" id="326474"/>
    <lineage>
        <taxon>Bacteria</taxon>
        <taxon>Pseudomonadati</taxon>
        <taxon>Pseudomonadota</taxon>
        <taxon>Betaproteobacteria</taxon>
        <taxon>Burkholderiales</taxon>
        <taxon>Burkholderiaceae</taxon>
        <taxon>Caballeronia</taxon>
    </lineage>
</organism>
<evidence type="ECO:0000256" key="1">
    <source>
        <dbReference type="SAM" id="Phobius"/>
    </source>
</evidence>